<evidence type="ECO:0000256" key="4">
    <source>
        <dbReference type="ARBA" id="ARBA00023033"/>
    </source>
</evidence>
<dbReference type="EMBL" id="CP001861">
    <property type="protein sequence ID" value="ADB63230.1"/>
    <property type="molecule type" value="Genomic_DNA"/>
</dbReference>
<dbReference type="Pfam" id="PF00296">
    <property type="entry name" value="Bac_luciferase"/>
    <property type="match status" value="1"/>
</dbReference>
<name>D2S1I3_HALTV</name>
<reference evidence="6 7" key="1">
    <citation type="journal article" date="2010" name="Stand. Genomic Sci.">
        <title>Complete genome sequence of Haloterrigena turkmenica type strain (4k).</title>
        <authorList>
            <person name="Saunders E."/>
            <person name="Tindall B.J."/>
            <person name="Fahnrich R."/>
            <person name="Lapidus A."/>
            <person name="Copeland A."/>
            <person name="Del Rio T.G."/>
            <person name="Lucas S."/>
            <person name="Chen F."/>
            <person name="Tice H."/>
            <person name="Cheng J.F."/>
            <person name="Han C."/>
            <person name="Detter J.C."/>
            <person name="Bruce D."/>
            <person name="Goodwin L."/>
            <person name="Chain P."/>
            <person name="Pitluck S."/>
            <person name="Pati A."/>
            <person name="Ivanova N."/>
            <person name="Mavromatis K."/>
            <person name="Chen A."/>
            <person name="Palaniappan K."/>
            <person name="Land M."/>
            <person name="Hauser L."/>
            <person name="Chang Y.J."/>
            <person name="Jeffries C.D."/>
            <person name="Brettin T."/>
            <person name="Rohde M."/>
            <person name="Goker M."/>
            <person name="Bristow J."/>
            <person name="Eisen J.A."/>
            <person name="Markowitz V."/>
            <person name="Hugenholtz P."/>
            <person name="Klenk H.P."/>
            <person name="Kyrpides N.C."/>
        </authorList>
    </citation>
    <scope>NUCLEOTIDE SEQUENCE [LARGE SCALE GENOMIC DNA]</scope>
    <source>
        <strain evidence="7">ATCC 51198 / DSM 5511 / JCM 9101 / NCIMB 13204 / VKM B-1734 / 4k</strain>
    </source>
</reference>
<geneLocation type="plasmid" evidence="6 7">
    <name>pHTUR01</name>
</geneLocation>
<dbReference type="PANTHER" id="PTHR42847:SF4">
    <property type="entry name" value="ALKANESULFONATE MONOOXYGENASE-RELATED"/>
    <property type="match status" value="1"/>
</dbReference>
<dbReference type="NCBIfam" id="TIGR03619">
    <property type="entry name" value="F420_Rv2161c"/>
    <property type="match status" value="1"/>
</dbReference>
<keyword evidence="4" id="KW-0503">Monooxygenase</keyword>
<gene>
    <name evidence="6" type="ordered locus">Htur_4419</name>
</gene>
<dbReference type="InterPro" id="IPR019921">
    <property type="entry name" value="Lucif-like_OxRdtase_Rv2161c"/>
</dbReference>
<accession>D2S1I3</accession>
<dbReference type="InterPro" id="IPR036661">
    <property type="entry name" value="Luciferase-like_sf"/>
</dbReference>
<evidence type="ECO:0000259" key="5">
    <source>
        <dbReference type="Pfam" id="PF00296"/>
    </source>
</evidence>
<proteinExistence type="predicted"/>
<organism evidence="6 7">
    <name type="scientific">Haloterrigena turkmenica (strain ATCC 51198 / DSM 5511 / JCM 9101 / NCIMB 13204 / VKM B-1734 / 4k)</name>
    <name type="common">Halococcus turkmenicus</name>
    <dbReference type="NCBI Taxonomy" id="543526"/>
    <lineage>
        <taxon>Archaea</taxon>
        <taxon>Methanobacteriati</taxon>
        <taxon>Methanobacteriota</taxon>
        <taxon>Stenosarchaea group</taxon>
        <taxon>Halobacteria</taxon>
        <taxon>Halobacteriales</taxon>
        <taxon>Natrialbaceae</taxon>
        <taxon>Haloterrigena</taxon>
    </lineage>
</organism>
<keyword evidence="2" id="KW-0288">FMN</keyword>
<evidence type="ECO:0000256" key="1">
    <source>
        <dbReference type="ARBA" id="ARBA00022630"/>
    </source>
</evidence>
<dbReference type="GO" id="GO:0008726">
    <property type="term" value="F:alkanesulfonate monooxygenase activity"/>
    <property type="evidence" value="ECO:0007669"/>
    <property type="project" value="TreeGrafter"/>
</dbReference>
<protein>
    <submittedName>
        <fullName evidence="6">Luciferase-like, subgroup</fullName>
    </submittedName>
</protein>
<keyword evidence="6" id="KW-0614">Plasmid</keyword>
<dbReference type="KEGG" id="htu:Htur_4419"/>
<keyword evidence="7" id="KW-1185">Reference proteome</keyword>
<dbReference type="Proteomes" id="UP000001903">
    <property type="component" value="Plasmid pHTUR01"/>
</dbReference>
<evidence type="ECO:0000313" key="7">
    <source>
        <dbReference type="Proteomes" id="UP000001903"/>
    </source>
</evidence>
<feature type="domain" description="Luciferase-like" evidence="5">
    <location>
        <begin position="8"/>
        <end position="255"/>
    </location>
</feature>
<dbReference type="RefSeq" id="WP_012945474.1">
    <property type="nucleotide sequence ID" value="NC_013744.1"/>
</dbReference>
<sequence length="311" mass="34358">MASASDLEFGVMLSATSNDYGIADEERPEIFRRTATAVEENGFDVLVAGDHIAYPDEIPSDYEFSQSGEPPFDSDTSVYDVFQVLSHLAAITDDIALGTNVCAAPYRHPITLTKHVLTLESLSGGRADLGVAPGWLHTEFEALGVPFEERGSRTDEFLDIFRRACEEERLSYDGDHASFDTVGFHPSPSREIPVWIGGHSGATFRRIAEYGNGWTTLWDRPDDVEQARDRILNAWTDYDRDGEPEIAVLRPVNVGGDGDRILSGSADEIIDDLESYAAAGATRVIVDFYTTDVDEQLEQIRRLGEDVLPSF</sequence>
<dbReference type="HOGENOM" id="CLU_027853_7_1_2"/>
<dbReference type="PANTHER" id="PTHR42847">
    <property type="entry name" value="ALKANESULFONATE MONOOXYGENASE"/>
    <property type="match status" value="1"/>
</dbReference>
<dbReference type="SUPFAM" id="SSF51679">
    <property type="entry name" value="Bacterial luciferase-like"/>
    <property type="match status" value="1"/>
</dbReference>
<dbReference type="OrthoDB" id="7684at2157"/>
<dbReference type="GO" id="GO:0046306">
    <property type="term" value="P:alkanesulfonate catabolic process"/>
    <property type="evidence" value="ECO:0007669"/>
    <property type="project" value="TreeGrafter"/>
</dbReference>
<dbReference type="AlphaFoldDB" id="D2S1I3"/>
<keyword evidence="1" id="KW-0285">Flavoprotein</keyword>
<dbReference type="Gene3D" id="3.20.20.30">
    <property type="entry name" value="Luciferase-like domain"/>
    <property type="match status" value="1"/>
</dbReference>
<dbReference type="CDD" id="cd01097">
    <property type="entry name" value="Tetrahydromethanopterin_reductase"/>
    <property type="match status" value="1"/>
</dbReference>
<dbReference type="GeneID" id="8745047"/>
<keyword evidence="3" id="KW-0560">Oxidoreductase</keyword>
<dbReference type="InterPro" id="IPR011251">
    <property type="entry name" value="Luciferase-like_dom"/>
</dbReference>
<evidence type="ECO:0000256" key="2">
    <source>
        <dbReference type="ARBA" id="ARBA00022643"/>
    </source>
</evidence>
<evidence type="ECO:0000256" key="3">
    <source>
        <dbReference type="ARBA" id="ARBA00023002"/>
    </source>
</evidence>
<dbReference type="InterPro" id="IPR050172">
    <property type="entry name" value="SsuD_RutA_monooxygenase"/>
</dbReference>
<evidence type="ECO:0000313" key="6">
    <source>
        <dbReference type="EMBL" id="ADB63230.1"/>
    </source>
</evidence>